<gene>
    <name evidence="1" type="ORF">E2C01_089347</name>
</gene>
<dbReference type="EMBL" id="VSRR010097575">
    <property type="protein sequence ID" value="MPC94191.1"/>
    <property type="molecule type" value="Genomic_DNA"/>
</dbReference>
<protein>
    <submittedName>
        <fullName evidence="1">Uncharacterized protein</fullName>
    </submittedName>
</protein>
<keyword evidence="2" id="KW-1185">Reference proteome</keyword>
<proteinExistence type="predicted"/>
<name>A0A5B7J8J8_PORTR</name>
<dbReference type="Proteomes" id="UP000324222">
    <property type="component" value="Unassembled WGS sequence"/>
</dbReference>
<evidence type="ECO:0000313" key="2">
    <source>
        <dbReference type="Proteomes" id="UP000324222"/>
    </source>
</evidence>
<organism evidence="1 2">
    <name type="scientific">Portunus trituberculatus</name>
    <name type="common">Swimming crab</name>
    <name type="synonym">Neptunus trituberculatus</name>
    <dbReference type="NCBI Taxonomy" id="210409"/>
    <lineage>
        <taxon>Eukaryota</taxon>
        <taxon>Metazoa</taxon>
        <taxon>Ecdysozoa</taxon>
        <taxon>Arthropoda</taxon>
        <taxon>Crustacea</taxon>
        <taxon>Multicrustacea</taxon>
        <taxon>Malacostraca</taxon>
        <taxon>Eumalacostraca</taxon>
        <taxon>Eucarida</taxon>
        <taxon>Decapoda</taxon>
        <taxon>Pleocyemata</taxon>
        <taxon>Brachyura</taxon>
        <taxon>Eubrachyura</taxon>
        <taxon>Portunoidea</taxon>
        <taxon>Portunidae</taxon>
        <taxon>Portuninae</taxon>
        <taxon>Portunus</taxon>
    </lineage>
</organism>
<sequence>MVANLDIYSRLSVEISLFLFLSGQDTANEVEEEEEEEEGDMAKLHLIKGHLDKQIDKQANK</sequence>
<comment type="caution">
    <text evidence="1">The sequence shown here is derived from an EMBL/GenBank/DDBJ whole genome shotgun (WGS) entry which is preliminary data.</text>
</comment>
<accession>A0A5B7J8J8</accession>
<reference evidence="1 2" key="1">
    <citation type="submission" date="2019-05" db="EMBL/GenBank/DDBJ databases">
        <title>Another draft genome of Portunus trituberculatus and its Hox gene families provides insights of decapod evolution.</title>
        <authorList>
            <person name="Jeong J.-H."/>
            <person name="Song I."/>
            <person name="Kim S."/>
            <person name="Choi T."/>
            <person name="Kim D."/>
            <person name="Ryu S."/>
            <person name="Kim W."/>
        </authorList>
    </citation>
    <scope>NUCLEOTIDE SEQUENCE [LARGE SCALE GENOMIC DNA]</scope>
    <source>
        <tissue evidence="1">Muscle</tissue>
    </source>
</reference>
<evidence type="ECO:0000313" key="1">
    <source>
        <dbReference type="EMBL" id="MPC94191.1"/>
    </source>
</evidence>
<dbReference type="AlphaFoldDB" id="A0A5B7J8J8"/>